<proteinExistence type="predicted"/>
<protein>
    <submittedName>
        <fullName evidence="1">Uncharacterized protein</fullName>
    </submittedName>
</protein>
<keyword evidence="2" id="KW-1185">Reference proteome</keyword>
<dbReference type="AlphaFoldDB" id="A0A2N5SYK5"/>
<reference evidence="1 2" key="1">
    <citation type="submission" date="2017-11" db="EMBL/GenBank/DDBJ databases">
        <title>De novo assembly and phasing of dikaryotic genomes from two isolates of Puccinia coronata f. sp. avenae, the causal agent of oat crown rust.</title>
        <authorList>
            <person name="Miller M.E."/>
            <person name="Zhang Y."/>
            <person name="Omidvar V."/>
            <person name="Sperschneider J."/>
            <person name="Schwessinger B."/>
            <person name="Raley C."/>
            <person name="Palmer J.M."/>
            <person name="Garnica D."/>
            <person name="Upadhyaya N."/>
            <person name="Rathjen J."/>
            <person name="Taylor J.M."/>
            <person name="Park R.F."/>
            <person name="Dodds P.N."/>
            <person name="Hirsch C.D."/>
            <person name="Kianian S.F."/>
            <person name="Figueroa M."/>
        </authorList>
    </citation>
    <scope>NUCLEOTIDE SEQUENCE [LARGE SCALE GENOMIC DNA]</scope>
    <source>
        <strain evidence="1">12NC29</strain>
    </source>
</reference>
<evidence type="ECO:0000313" key="2">
    <source>
        <dbReference type="Proteomes" id="UP000235388"/>
    </source>
</evidence>
<sequence length="61" mass="6669">MHAANLMCMSHMYVVHRSRSSQSPTSFCPKAEKYPQCMLPVQYQKPISAAAASASHLEAAS</sequence>
<organism evidence="1 2">
    <name type="scientific">Puccinia coronata f. sp. avenae</name>
    <dbReference type="NCBI Taxonomy" id="200324"/>
    <lineage>
        <taxon>Eukaryota</taxon>
        <taxon>Fungi</taxon>
        <taxon>Dikarya</taxon>
        <taxon>Basidiomycota</taxon>
        <taxon>Pucciniomycotina</taxon>
        <taxon>Pucciniomycetes</taxon>
        <taxon>Pucciniales</taxon>
        <taxon>Pucciniaceae</taxon>
        <taxon>Puccinia</taxon>
    </lineage>
</organism>
<comment type="caution">
    <text evidence="1">The sequence shown here is derived from an EMBL/GenBank/DDBJ whole genome shotgun (WGS) entry which is preliminary data.</text>
</comment>
<dbReference type="EMBL" id="PGCJ01000833">
    <property type="protein sequence ID" value="PLW18329.1"/>
    <property type="molecule type" value="Genomic_DNA"/>
</dbReference>
<name>A0A2N5SYK5_9BASI</name>
<dbReference type="Proteomes" id="UP000235388">
    <property type="component" value="Unassembled WGS sequence"/>
</dbReference>
<gene>
    <name evidence="1" type="ORF">PCANC_14215</name>
</gene>
<evidence type="ECO:0000313" key="1">
    <source>
        <dbReference type="EMBL" id="PLW18329.1"/>
    </source>
</evidence>
<accession>A0A2N5SYK5</accession>